<dbReference type="EMBL" id="CP011545">
    <property type="protein sequence ID" value="AKK09957.1"/>
    <property type="molecule type" value="Genomic_DNA"/>
</dbReference>
<evidence type="ECO:0000313" key="1">
    <source>
        <dbReference type="EMBL" id="AKK09957.1"/>
    </source>
</evidence>
<proteinExistence type="predicted"/>
<dbReference type="InterPro" id="IPR035169">
    <property type="entry name" value="DUF5318"/>
</dbReference>
<name>A0A0G3HFM0_9CORY</name>
<protein>
    <recommendedName>
        <fullName evidence="3">DUF5318 family protein</fullName>
    </recommendedName>
</protein>
<sequence>MVEYRNEVSHRWERHSLLAGWRAGSVTREEICDADFLLITAARYHGQPAGTPCPVCEGENMRTVLWIHGDQLGRMSGTARSREEIEAIVSAGREVIVHTVEVCPDCRWNHLLTAVTAVPGA</sequence>
<reference evidence="1 2" key="1">
    <citation type="journal article" date="2015" name="Genome Announc.">
        <title>Complete Genome Sequence of the Type Strain Corynebacterium testudinoris DSM 44614, Recovered from Necrotic Lesions in the Mouth of a Tortoise.</title>
        <authorList>
            <person name="Ruckert C."/>
            <person name="Kriete M."/>
            <person name="Jaenicke S."/>
            <person name="Winkler A."/>
            <person name="Tauch A."/>
        </authorList>
    </citation>
    <scope>NUCLEOTIDE SEQUENCE [LARGE SCALE GENOMIC DNA]</scope>
    <source>
        <strain evidence="1 2">DSM 44614</strain>
    </source>
</reference>
<evidence type="ECO:0008006" key="3">
    <source>
        <dbReference type="Google" id="ProtNLM"/>
    </source>
</evidence>
<dbReference type="Pfam" id="PF17249">
    <property type="entry name" value="DUF5318"/>
    <property type="match status" value="1"/>
</dbReference>
<evidence type="ECO:0000313" key="2">
    <source>
        <dbReference type="Proteomes" id="UP000035540"/>
    </source>
</evidence>
<dbReference type="Proteomes" id="UP000035540">
    <property type="component" value="Chromosome"/>
</dbReference>
<organism evidence="1 2">
    <name type="scientific">Corynebacterium testudinoris</name>
    <dbReference type="NCBI Taxonomy" id="136857"/>
    <lineage>
        <taxon>Bacteria</taxon>
        <taxon>Bacillati</taxon>
        <taxon>Actinomycetota</taxon>
        <taxon>Actinomycetes</taxon>
        <taxon>Mycobacteriales</taxon>
        <taxon>Corynebacteriaceae</taxon>
        <taxon>Corynebacterium</taxon>
    </lineage>
</organism>
<accession>A0A0G3HFM0</accession>
<dbReference type="PATRIC" id="fig|136857.5.peg.2519"/>
<dbReference type="RefSeq" id="WP_047254033.1">
    <property type="nucleotide sequence ID" value="NZ_CP011545.1"/>
</dbReference>
<dbReference type="KEGG" id="cted:CTEST_12770"/>
<gene>
    <name evidence="1" type="ORF">CTEST_12770</name>
</gene>
<keyword evidence="2" id="KW-1185">Reference proteome</keyword>
<dbReference type="OrthoDB" id="3531406at2"/>
<dbReference type="STRING" id="136857.CTEST_12770"/>
<reference evidence="2" key="2">
    <citation type="submission" date="2015-05" db="EMBL/GenBank/DDBJ databases">
        <title>Complete genome sequence of Corynebacterium testudinoris DSM 44614, recovered from necrotic lesions in the mouth of a tortoise.</title>
        <authorList>
            <person name="Ruckert C."/>
            <person name="Albersmeier A."/>
            <person name="Winkler A."/>
            <person name="Tauch A."/>
        </authorList>
    </citation>
    <scope>NUCLEOTIDE SEQUENCE [LARGE SCALE GENOMIC DNA]</scope>
    <source>
        <strain evidence="2">DSM 44614</strain>
    </source>
</reference>
<dbReference type="AlphaFoldDB" id="A0A0G3HFM0"/>